<gene>
    <name evidence="5" type="ORF">LITE_LOCUS37937</name>
</gene>
<dbReference type="InterPro" id="IPR002885">
    <property type="entry name" value="PPR_rpt"/>
</dbReference>
<accession>A0AAV0PCY6</accession>
<dbReference type="GO" id="GO:0009451">
    <property type="term" value="P:RNA modification"/>
    <property type="evidence" value="ECO:0007669"/>
    <property type="project" value="InterPro"/>
</dbReference>
<proteinExistence type="inferred from homology"/>
<dbReference type="GO" id="GO:0008270">
    <property type="term" value="F:zinc ion binding"/>
    <property type="evidence" value="ECO:0007669"/>
    <property type="project" value="InterPro"/>
</dbReference>
<dbReference type="InterPro" id="IPR046960">
    <property type="entry name" value="PPR_At4g14850-like_plant"/>
</dbReference>
<dbReference type="NCBIfam" id="TIGR00756">
    <property type="entry name" value="PPR"/>
    <property type="match status" value="2"/>
</dbReference>
<organism evidence="5 6">
    <name type="scientific">Linum tenue</name>
    <dbReference type="NCBI Taxonomy" id="586396"/>
    <lineage>
        <taxon>Eukaryota</taxon>
        <taxon>Viridiplantae</taxon>
        <taxon>Streptophyta</taxon>
        <taxon>Embryophyta</taxon>
        <taxon>Tracheophyta</taxon>
        <taxon>Spermatophyta</taxon>
        <taxon>Magnoliopsida</taxon>
        <taxon>eudicotyledons</taxon>
        <taxon>Gunneridae</taxon>
        <taxon>Pentapetalae</taxon>
        <taxon>rosids</taxon>
        <taxon>fabids</taxon>
        <taxon>Malpighiales</taxon>
        <taxon>Linaceae</taxon>
        <taxon>Linum</taxon>
    </lineage>
</organism>
<evidence type="ECO:0000259" key="4">
    <source>
        <dbReference type="Pfam" id="PF14432"/>
    </source>
</evidence>
<dbReference type="InterPro" id="IPR011990">
    <property type="entry name" value="TPR-like_helical_dom_sf"/>
</dbReference>
<evidence type="ECO:0000256" key="2">
    <source>
        <dbReference type="ARBA" id="ARBA00022737"/>
    </source>
</evidence>
<dbReference type="PANTHER" id="PTHR24015">
    <property type="entry name" value="OS07G0578800 PROTEIN-RELATED"/>
    <property type="match status" value="1"/>
</dbReference>
<comment type="similarity">
    <text evidence="1">Belongs to the PPR family. PCMP-H subfamily.</text>
</comment>
<dbReference type="Gene3D" id="1.25.40.10">
    <property type="entry name" value="Tetratricopeptide repeat domain"/>
    <property type="match status" value="2"/>
</dbReference>
<dbReference type="Proteomes" id="UP001154282">
    <property type="component" value="Unassembled WGS sequence"/>
</dbReference>
<evidence type="ECO:0000256" key="1">
    <source>
        <dbReference type="ARBA" id="ARBA00006643"/>
    </source>
</evidence>
<keyword evidence="6" id="KW-1185">Reference proteome</keyword>
<sequence>MEVHAHLIILGLHQDARLRNLVVNVYSKCRCFGYARKLLDESPEPDLISWSALISGYSQNGLGQEAISAFREMHSLGVKCNEFAFPSVFKACTLTNDFRLGKQVHGTVVVTGFENDEFVLNSMVVLYARDSFGEAVELFQDMIVSQTQPNEFTLSTMINACTGLEDGRQGRKIHGYLIKLGYDLDLFSANALVDMYAKVGTLKDSVSVFNGIAKADIVSWNAVIAGCVLLESHDCALELFREMNKESGVSPNTFTLSSALKACAGVETDLHDVEEREKAKLLYHHSEKLAVAFGLIATPPGAPIRVKKNLRICLDCHTAIKLVSKIASREIIVRDINRFHHFRDGLCSCGDYW</sequence>
<reference evidence="5" key="1">
    <citation type="submission" date="2022-08" db="EMBL/GenBank/DDBJ databases">
        <authorList>
            <person name="Gutierrez-Valencia J."/>
        </authorList>
    </citation>
    <scope>NUCLEOTIDE SEQUENCE</scope>
</reference>
<dbReference type="PROSITE" id="PS51375">
    <property type="entry name" value="PPR"/>
    <property type="match status" value="2"/>
</dbReference>
<dbReference type="FunFam" id="1.25.40.10:FF:000344">
    <property type="entry name" value="Pentatricopeptide repeat-containing protein"/>
    <property type="match status" value="1"/>
</dbReference>
<dbReference type="EMBL" id="CAMGYJ010000008">
    <property type="protein sequence ID" value="CAI0468775.1"/>
    <property type="molecule type" value="Genomic_DNA"/>
</dbReference>
<dbReference type="AlphaFoldDB" id="A0AAV0PCY6"/>
<evidence type="ECO:0000313" key="5">
    <source>
        <dbReference type="EMBL" id="CAI0468775.1"/>
    </source>
</evidence>
<protein>
    <recommendedName>
        <fullName evidence="4">DYW domain-containing protein</fullName>
    </recommendedName>
</protein>
<keyword evidence="2" id="KW-0677">Repeat</keyword>
<evidence type="ECO:0000256" key="3">
    <source>
        <dbReference type="PROSITE-ProRule" id="PRU00708"/>
    </source>
</evidence>
<feature type="repeat" description="PPR" evidence="3">
    <location>
        <begin position="46"/>
        <end position="80"/>
    </location>
</feature>
<dbReference type="InterPro" id="IPR032867">
    <property type="entry name" value="DYW_dom"/>
</dbReference>
<comment type="caution">
    <text evidence="5">The sequence shown here is derived from an EMBL/GenBank/DDBJ whole genome shotgun (WGS) entry which is preliminary data.</text>
</comment>
<dbReference type="Pfam" id="PF13041">
    <property type="entry name" value="PPR_2"/>
    <property type="match status" value="2"/>
</dbReference>
<feature type="repeat" description="PPR" evidence="3">
    <location>
        <begin position="216"/>
        <end position="251"/>
    </location>
</feature>
<evidence type="ECO:0000313" key="6">
    <source>
        <dbReference type="Proteomes" id="UP001154282"/>
    </source>
</evidence>
<feature type="domain" description="DYW" evidence="4">
    <location>
        <begin position="267"/>
        <end position="353"/>
    </location>
</feature>
<dbReference type="GO" id="GO:0003723">
    <property type="term" value="F:RNA binding"/>
    <property type="evidence" value="ECO:0007669"/>
    <property type="project" value="InterPro"/>
</dbReference>
<name>A0AAV0PCY6_9ROSI</name>
<dbReference type="Pfam" id="PF14432">
    <property type="entry name" value="DYW_deaminase"/>
    <property type="match status" value="1"/>
</dbReference>